<dbReference type="Gene3D" id="1.10.10.750">
    <property type="entry name" value="Ypt/Rab-GAP domain of gyp1p, domain 1"/>
    <property type="match status" value="1"/>
</dbReference>
<dbReference type="EMBL" id="BQFW01000012">
    <property type="protein sequence ID" value="GJJ76053.1"/>
    <property type="molecule type" value="Genomic_DNA"/>
</dbReference>
<dbReference type="PROSITE" id="PS50086">
    <property type="entry name" value="TBC_RABGAP"/>
    <property type="match status" value="1"/>
</dbReference>
<dbReference type="Gene3D" id="1.10.472.80">
    <property type="entry name" value="Ypt/Rab-GAP domain of gyp1p, domain 3"/>
    <property type="match status" value="1"/>
</dbReference>
<dbReference type="InterPro" id="IPR050302">
    <property type="entry name" value="Rab_GAP_TBC_domain"/>
</dbReference>
<reference evidence="3" key="2">
    <citation type="journal article" date="2022" name="Microbiol. Resour. Announc.">
        <title>Whole-Genome Sequence of Entomortierella parvispora E1425, a Mucoromycotan Fungus Associated with Burkholderiaceae-Related Endosymbiotic Bacteria.</title>
        <authorList>
            <person name="Herlambang A."/>
            <person name="Guo Y."/>
            <person name="Takashima Y."/>
            <person name="Narisawa K."/>
            <person name="Ohta H."/>
            <person name="Nishizawa T."/>
        </authorList>
    </citation>
    <scope>NUCLEOTIDE SEQUENCE</scope>
    <source>
        <strain evidence="3">E1425</strain>
    </source>
</reference>
<dbReference type="FunFam" id="1.10.8.270:FF:000016">
    <property type="entry name" value="TBC1 domain family member 2A"/>
    <property type="match status" value="1"/>
</dbReference>
<dbReference type="GO" id="GO:0031267">
    <property type="term" value="F:small GTPase binding"/>
    <property type="evidence" value="ECO:0007669"/>
    <property type="project" value="TreeGrafter"/>
</dbReference>
<evidence type="ECO:0000259" key="2">
    <source>
        <dbReference type="PROSITE" id="PS50086"/>
    </source>
</evidence>
<dbReference type="PANTHER" id="PTHR47219">
    <property type="entry name" value="RAB GTPASE-ACTIVATING PROTEIN 1-LIKE"/>
    <property type="match status" value="1"/>
</dbReference>
<gene>
    <name evidence="3" type="ORF">EMPS_08412</name>
</gene>
<feature type="compositionally biased region" description="Polar residues" evidence="1">
    <location>
        <begin position="119"/>
        <end position="137"/>
    </location>
</feature>
<keyword evidence="4" id="KW-1185">Reference proteome</keyword>
<evidence type="ECO:0000313" key="3">
    <source>
        <dbReference type="EMBL" id="GJJ76053.1"/>
    </source>
</evidence>
<sequence length="628" mass="71547">MATTSAAALQPSSPRTNGHDLDRTPLPNFTSTAHQRQHQFSQHRQLKSSKSVDGLVGRARSHTADPTIHNLRGNFQHIQINSPNLTQTQLDSYRVPSDQPQNSSHEAHPITPLRRGVSVSHNGNEHASTQSRGQGQEQETRTPRRPSQRHQERPQQLHQTTSQERLRQRDQASSPSQSAPSSSKSPYQNLHVQSSQIASRSTPKLSLYPQVSQNNFTNESKETRSFNGLPGQLESKPKSKTSRLKPIVTVEKTNDDHVERDQYGFKKESQWLSHHDFVIFETYYIPIMERRRQKWAIFMNDSHGELPPRSAKLKRYIRKGIPPALRGEAWFHYSGAEDKCNANPGLFKRLVNQAKLKGSSNEYAEVIERDLHRTFPENINFKSQITQQQDGASQVSTDSVAAIQSLRRVLLAFSLHCPSIGYCQSLNYIAGMLLLFMNEEQSFWTLSVIIQNFLPEGMYDVTMEGANVDQAVLMTLIMERLPTVWAKFSGGATSVEMDEGPGLPTVTLVTSHWFLTLFINILPVESILRVWDCFFYEGRKILFRVALTILRMHETEIAKIDDPLEVFQVVQNIPKRMIDCHKLMEACFKRMGSFDLTTKDIDRRYDQFRAKRKSARAAAQASRSTVKK</sequence>
<dbReference type="InterPro" id="IPR035969">
    <property type="entry name" value="Rab-GAP_TBC_sf"/>
</dbReference>
<comment type="caution">
    <text evidence="3">The sequence shown here is derived from an EMBL/GenBank/DDBJ whole genome shotgun (WGS) entry which is preliminary data.</text>
</comment>
<proteinExistence type="predicted"/>
<accession>A0A9P3HGM7</accession>
<dbReference type="Gene3D" id="1.10.8.270">
    <property type="entry name" value="putative rabgap domain of human tbc1 domain family member 14 like domains"/>
    <property type="match status" value="1"/>
</dbReference>
<evidence type="ECO:0000256" key="1">
    <source>
        <dbReference type="SAM" id="MobiDB-lite"/>
    </source>
</evidence>
<dbReference type="OrthoDB" id="294251at2759"/>
<dbReference type="AlphaFoldDB" id="A0A9P3HGM7"/>
<dbReference type="Pfam" id="PF00566">
    <property type="entry name" value="RabGAP-TBC"/>
    <property type="match status" value="1"/>
</dbReference>
<name>A0A9P3HGM7_9FUNG</name>
<evidence type="ECO:0000313" key="4">
    <source>
        <dbReference type="Proteomes" id="UP000827284"/>
    </source>
</evidence>
<protein>
    <submittedName>
        <fullName evidence="3">TBC1 domain family member 6</fullName>
    </submittedName>
</protein>
<feature type="domain" description="Rab-GAP TBC" evidence="2">
    <location>
        <begin position="320"/>
        <end position="538"/>
    </location>
</feature>
<dbReference type="InterPro" id="IPR000195">
    <property type="entry name" value="Rab-GAP-TBC_dom"/>
</dbReference>
<feature type="region of interest" description="Disordered" evidence="1">
    <location>
        <begin position="93"/>
        <end position="244"/>
    </location>
</feature>
<feature type="region of interest" description="Disordered" evidence="1">
    <location>
        <begin position="1"/>
        <end position="68"/>
    </location>
</feature>
<organism evidence="3 4">
    <name type="scientific">Entomortierella parvispora</name>
    <dbReference type="NCBI Taxonomy" id="205924"/>
    <lineage>
        <taxon>Eukaryota</taxon>
        <taxon>Fungi</taxon>
        <taxon>Fungi incertae sedis</taxon>
        <taxon>Mucoromycota</taxon>
        <taxon>Mortierellomycotina</taxon>
        <taxon>Mortierellomycetes</taxon>
        <taxon>Mortierellales</taxon>
        <taxon>Mortierellaceae</taxon>
        <taxon>Entomortierella</taxon>
    </lineage>
</organism>
<feature type="compositionally biased region" description="Polar residues" evidence="1">
    <location>
        <begin position="187"/>
        <end position="218"/>
    </location>
</feature>
<dbReference type="SUPFAM" id="SSF47923">
    <property type="entry name" value="Ypt/Rab-GAP domain of gyp1p"/>
    <property type="match status" value="2"/>
</dbReference>
<dbReference type="SMART" id="SM00164">
    <property type="entry name" value="TBC"/>
    <property type="match status" value="1"/>
</dbReference>
<feature type="compositionally biased region" description="Polar residues" evidence="1">
    <location>
        <begin position="1"/>
        <end position="16"/>
    </location>
</feature>
<reference evidence="3" key="1">
    <citation type="submission" date="2021-11" db="EMBL/GenBank/DDBJ databases">
        <authorList>
            <person name="Herlambang A."/>
            <person name="Guo Y."/>
            <person name="Takashima Y."/>
            <person name="Nishizawa T."/>
        </authorList>
    </citation>
    <scope>NUCLEOTIDE SEQUENCE</scope>
    <source>
        <strain evidence="3">E1425</strain>
    </source>
</reference>
<dbReference type="PANTHER" id="PTHR47219:SF20">
    <property type="entry name" value="TBC1 DOMAIN FAMILY MEMBER 2B"/>
    <property type="match status" value="1"/>
</dbReference>
<feature type="compositionally biased region" description="Low complexity" evidence="1">
    <location>
        <begin position="171"/>
        <end position="186"/>
    </location>
</feature>
<dbReference type="Proteomes" id="UP000827284">
    <property type="component" value="Unassembled WGS sequence"/>
</dbReference>
<dbReference type="GO" id="GO:0005096">
    <property type="term" value="F:GTPase activator activity"/>
    <property type="evidence" value="ECO:0007669"/>
    <property type="project" value="TreeGrafter"/>
</dbReference>